<dbReference type="Gene3D" id="2.40.50.100">
    <property type="match status" value="1"/>
</dbReference>
<dbReference type="Gene3D" id="1.10.287.470">
    <property type="entry name" value="Helix hairpin bin"/>
    <property type="match status" value="1"/>
</dbReference>
<comment type="caution">
    <text evidence="5">The sequence shown here is derived from an EMBL/GenBank/DDBJ whole genome shotgun (WGS) entry which is preliminary data.</text>
</comment>
<evidence type="ECO:0000313" key="5">
    <source>
        <dbReference type="EMBL" id="KEF32823.1"/>
    </source>
</evidence>
<dbReference type="InterPro" id="IPR050465">
    <property type="entry name" value="UPF0194_transport"/>
</dbReference>
<evidence type="ECO:0000256" key="2">
    <source>
        <dbReference type="ARBA" id="ARBA00023054"/>
    </source>
</evidence>
<feature type="domain" description="YbhG-like alpha-helical hairpin" evidence="4">
    <location>
        <begin position="74"/>
        <end position="202"/>
    </location>
</feature>
<dbReference type="RefSeq" id="WP_036127864.1">
    <property type="nucleotide sequence ID" value="NZ_ANIE01000002.1"/>
</dbReference>
<dbReference type="PATRIC" id="fig|1137280.3.peg.201"/>
<dbReference type="GO" id="GO:0030313">
    <property type="term" value="C:cell envelope"/>
    <property type="evidence" value="ECO:0007669"/>
    <property type="project" value="UniProtKB-SubCell"/>
</dbReference>
<dbReference type="NCBIfam" id="NF002939">
    <property type="entry name" value="PRK03598.1"/>
    <property type="match status" value="1"/>
</dbReference>
<protein>
    <submittedName>
        <fullName evidence="5">Membrane fusion protein</fullName>
    </submittedName>
</protein>
<keyword evidence="2 3" id="KW-0175">Coiled coil</keyword>
<gene>
    <name evidence="5" type="ORF">D777_00385</name>
</gene>
<dbReference type="EMBL" id="ANIE01000002">
    <property type="protein sequence ID" value="KEF32823.1"/>
    <property type="molecule type" value="Genomic_DNA"/>
</dbReference>
<dbReference type="OrthoDB" id="9793801at2"/>
<dbReference type="STRING" id="1137280.D777_00385"/>
<evidence type="ECO:0000313" key="6">
    <source>
        <dbReference type="Proteomes" id="UP000035057"/>
    </source>
</evidence>
<accession>A0A072N767</accession>
<reference evidence="5 6" key="1">
    <citation type="submission" date="2012-12" db="EMBL/GenBank/DDBJ databases">
        <title>Genome assembly of Marinobacter sp. AK21.</title>
        <authorList>
            <person name="Khatri I."/>
            <person name="Kumar R."/>
            <person name="Vaidya B."/>
            <person name="Subramanian S."/>
            <person name="Pinnaka A."/>
        </authorList>
    </citation>
    <scope>NUCLEOTIDE SEQUENCE [LARGE SCALE GENOMIC DNA]</scope>
    <source>
        <strain evidence="5 6">AK21</strain>
    </source>
</reference>
<keyword evidence="6" id="KW-1185">Reference proteome</keyword>
<feature type="coiled-coil region" evidence="3">
    <location>
        <begin position="146"/>
        <end position="206"/>
    </location>
</feature>
<sequence>MRKAVIAVAVLTLIAGGVYAWYRAKAPEHGPLILYGNVDVRELSIGFRQGGRVTDIMVDEGDAVANGALLSVLDPVPLRNALNAARAEVARAKASLAKLEAGSRPQEIEQVREAERQAQAVFSSRQLEFRRLRELAQSGATSQQTLDSARYALDEARARLAEVRATLSLLEEGPRVEDIDAARALLEAAQARAAQAETAMSDARLTAPSDALVLTRIVEPGAIVQAGSPVLSLALRDPVYVRAYVSEADLGGVAPGTAVVVSTDSSTRQYHGQVGFVSPRAEFTPKTVQTEALRTELVYRLRIVVDDADEHLLQGMPVTIRLAQP</sequence>
<dbReference type="Gene3D" id="2.40.30.170">
    <property type="match status" value="1"/>
</dbReference>
<proteinExistence type="predicted"/>
<evidence type="ECO:0000256" key="1">
    <source>
        <dbReference type="ARBA" id="ARBA00004196"/>
    </source>
</evidence>
<comment type="subcellular location">
    <subcellularLocation>
        <location evidence="1">Cell envelope</location>
    </subcellularLocation>
</comment>
<dbReference type="PANTHER" id="PTHR32347:SF29">
    <property type="entry name" value="UPF0194 MEMBRANE PROTEIN YBHG"/>
    <property type="match status" value="1"/>
</dbReference>
<dbReference type="SUPFAM" id="SSF111369">
    <property type="entry name" value="HlyD-like secretion proteins"/>
    <property type="match status" value="2"/>
</dbReference>
<organism evidence="5 6">
    <name type="scientific">Marinobacter nitratireducens</name>
    <dbReference type="NCBI Taxonomy" id="1137280"/>
    <lineage>
        <taxon>Bacteria</taxon>
        <taxon>Pseudomonadati</taxon>
        <taxon>Pseudomonadota</taxon>
        <taxon>Gammaproteobacteria</taxon>
        <taxon>Pseudomonadales</taxon>
        <taxon>Marinobacteraceae</taxon>
        <taxon>Marinobacter</taxon>
    </lineage>
</organism>
<evidence type="ECO:0000259" key="4">
    <source>
        <dbReference type="Pfam" id="PF25881"/>
    </source>
</evidence>
<dbReference type="InterPro" id="IPR059052">
    <property type="entry name" value="HH_YbhG-like"/>
</dbReference>
<dbReference type="PANTHER" id="PTHR32347">
    <property type="entry name" value="EFFLUX SYSTEM COMPONENT YKNX-RELATED"/>
    <property type="match status" value="1"/>
</dbReference>
<dbReference type="Proteomes" id="UP000035057">
    <property type="component" value="Unassembled WGS sequence"/>
</dbReference>
<name>A0A072N767_9GAMM</name>
<evidence type="ECO:0000256" key="3">
    <source>
        <dbReference type="SAM" id="Coils"/>
    </source>
</evidence>
<dbReference type="Pfam" id="PF25881">
    <property type="entry name" value="HH_YBHG"/>
    <property type="match status" value="1"/>
</dbReference>
<dbReference type="AlphaFoldDB" id="A0A072N767"/>